<keyword evidence="12" id="KW-1133">Transmembrane helix</keyword>
<name>A0A2U1KP75_ARTAN</name>
<gene>
    <name evidence="20" type="ORF">CTI12_AA580580</name>
</gene>
<feature type="domain" description="Protein kinase" evidence="19">
    <location>
        <begin position="40"/>
        <end position="296"/>
    </location>
</feature>
<keyword evidence="4" id="KW-1003">Cell membrane</keyword>
<keyword evidence="6" id="KW-0808">Transferase</keyword>
<dbReference type="AlphaFoldDB" id="A0A2U1KP75"/>
<dbReference type="FunFam" id="3.30.200.20:FF:000039">
    <property type="entry name" value="receptor-like protein kinase FERONIA"/>
    <property type="match status" value="1"/>
</dbReference>
<evidence type="ECO:0000256" key="18">
    <source>
        <dbReference type="SAM" id="MobiDB-lite"/>
    </source>
</evidence>
<keyword evidence="11 17" id="KW-0067">ATP-binding</keyword>
<feature type="binding site" evidence="17">
    <location>
        <position position="425"/>
    </location>
    <ligand>
        <name>ATP</name>
        <dbReference type="ChEBI" id="CHEBI:30616"/>
    </ligand>
</feature>
<dbReference type="GO" id="GO:0004674">
    <property type="term" value="F:protein serine/threonine kinase activity"/>
    <property type="evidence" value="ECO:0007669"/>
    <property type="project" value="UniProtKB-KW"/>
</dbReference>
<dbReference type="STRING" id="35608.A0A2U1KP75"/>
<dbReference type="Proteomes" id="UP000245207">
    <property type="component" value="Unassembled WGS sequence"/>
</dbReference>
<sequence length="1117" mass="125343">MSAATGYGKEPEPSTSSSLQLSQQCRHFKLYDILLATNNFDESLVIGKGGFGKVYRGTILNGSATVLAAIKRLDPSSNQGAPEFWAEVEMLSKLRHCNLVSLFDHLHKLGTPLSWLQRLKICIGAGRGLPYLHTGTGIDVGVIHRDVKTSNILLQESWAAKISDFGLSKIGPTNQPMTYVNTLVKGTFGYFDPDYYATGNLTRKTDVYAFGVVLLEVLCRKRAIFNINGEALNLANWAQESIKEGSLKNIIDFDIRGQVSPKCSKEFVRIAERCLHSSPKKRSTMAEVLSSLESILSLQEKFNNSVQPAGRTILDRMVNMLPFPSNGENTAQGDSKPSSEGKSRIGTNTVGDDNNTFLDTSELPADYEARSLKEFKYDDLKKATKNFSPDMLLGEGGFGKVYLGWVDQNTFAPSKHGVGVPVAVKRHNQDGCQGHSEWQASRDRPNAPNTAEPLSWGTRLMIMIGVARGLTYLHSSQNQVMCRGVKAGDILLDNVLALNIYDLDFTAKLGDFGLVRCSPKIGESHVSTRVLGTYSYVDPAYIATSHLCVKTDIYSFGVVLLEILTGLRVLDKSRPTERQNLVHWLCPILGRKRKLKTTMDPRLEQNYPLEDVTTYNTDYQIVWIHCAGIDRDPKYWVCPGPKYWAHLEFQSQHMLNYTERAPSSVHEQAHYLPRIMWPITFTCVYSYLFTFNDDLTEMLIWSESCMAAWMHVPGRIVVEFYHFGAAEFWAEVEMLSKLRHCHLVSLIGYCKHEKEMILVYEYMPHGTLEDHLHKLGTPLSWLQRLKICIGASRGLHYLHTGTGIEFGVIHRDVKSSNILLQESWAAKISDFGLSKIGPTNQPSTYVNTLVKGTFGYLDPNYFTTGRLTRKSDVYAFGVVMLAVLCRKRAVDRSLDEEQWGLATWAQDFIKEGNSKHIIDPDISGQISARCIKEFVRLVERCLHNNPKQRPTMAEIVVILESLSTIQQKTNTLLQATTVRTIFSRMFNMFLFPSNKGNSAHIDSKLAGNIKGNNTKTLITNVKADNNTIVDVRDVCDDLSIRISNPSFRVFKFADLDCATRNFSQDLHLGLGHFGEMFLGWVDEKSFAPSRCGDGIAVVVKRRSSSSSQEYNQFLVSF</sequence>
<dbReference type="PROSITE" id="PS00108">
    <property type="entry name" value="PROTEIN_KINASE_ST"/>
    <property type="match status" value="2"/>
</dbReference>
<proteinExistence type="inferred from homology"/>
<dbReference type="PANTHER" id="PTHR27003:SF342">
    <property type="entry name" value="TYROSINE-PROTEIN KINASE, CSF-1_PDGF RECEPTOR FAMILY-RELATED"/>
    <property type="match status" value="1"/>
</dbReference>
<dbReference type="InterPro" id="IPR017441">
    <property type="entry name" value="Protein_kinase_ATP_BS"/>
</dbReference>
<evidence type="ECO:0000256" key="2">
    <source>
        <dbReference type="ARBA" id="ARBA00008536"/>
    </source>
</evidence>
<feature type="region of interest" description="Disordered" evidence="18">
    <location>
        <begin position="430"/>
        <end position="450"/>
    </location>
</feature>
<feature type="domain" description="Protein kinase" evidence="19">
    <location>
        <begin position="339"/>
        <end position="649"/>
    </location>
</feature>
<comment type="caution">
    <text evidence="20">The sequence shown here is derived from an EMBL/GenBank/DDBJ whole genome shotgun (WGS) entry which is preliminary data.</text>
</comment>
<dbReference type="GO" id="GO:0004714">
    <property type="term" value="F:transmembrane receptor protein tyrosine kinase activity"/>
    <property type="evidence" value="ECO:0007669"/>
    <property type="project" value="InterPro"/>
</dbReference>
<dbReference type="InterPro" id="IPR000719">
    <property type="entry name" value="Prot_kinase_dom"/>
</dbReference>
<keyword evidence="16" id="KW-0325">Glycoprotein</keyword>
<dbReference type="Pfam" id="PF00069">
    <property type="entry name" value="Pkinase"/>
    <property type="match status" value="2"/>
</dbReference>
<comment type="subcellular location">
    <subcellularLocation>
        <location evidence="1">Cell membrane</location>
        <topology evidence="1">Single-pass type I membrane protein</topology>
    </subcellularLocation>
</comment>
<keyword evidence="13" id="KW-0472">Membrane</keyword>
<evidence type="ECO:0000256" key="8">
    <source>
        <dbReference type="ARBA" id="ARBA00022729"/>
    </source>
</evidence>
<protein>
    <submittedName>
        <fullName evidence="20">Serine/threonine/dual specificity protein kinase, catalytic domain-containing protein</fullName>
    </submittedName>
</protein>
<dbReference type="GO" id="GO:0002229">
    <property type="term" value="P:defense response to oomycetes"/>
    <property type="evidence" value="ECO:0007669"/>
    <property type="project" value="UniProtKB-ARBA"/>
</dbReference>
<keyword evidence="7" id="KW-0812">Transmembrane</keyword>
<evidence type="ECO:0000259" key="19">
    <source>
        <dbReference type="PROSITE" id="PS50011"/>
    </source>
</evidence>
<comment type="similarity">
    <text evidence="3">In the C-terminal section; belongs to the protein kinase superfamily. Ser/Thr protein kinase family.</text>
</comment>
<evidence type="ECO:0000256" key="3">
    <source>
        <dbReference type="ARBA" id="ARBA00010217"/>
    </source>
</evidence>
<dbReference type="InterPro" id="IPR008271">
    <property type="entry name" value="Ser/Thr_kinase_AS"/>
</dbReference>
<evidence type="ECO:0000256" key="1">
    <source>
        <dbReference type="ARBA" id="ARBA00004251"/>
    </source>
</evidence>
<accession>A0A2U1KP75</accession>
<keyword evidence="15" id="KW-0675">Receptor</keyword>
<keyword evidence="8" id="KW-0732">Signal</keyword>
<evidence type="ECO:0000256" key="6">
    <source>
        <dbReference type="ARBA" id="ARBA00022679"/>
    </source>
</evidence>
<feature type="domain" description="Protein kinase" evidence="19">
    <location>
        <begin position="670"/>
        <end position="962"/>
    </location>
</feature>
<dbReference type="PROSITE" id="PS00107">
    <property type="entry name" value="PROTEIN_KINASE_ATP"/>
    <property type="match status" value="2"/>
</dbReference>
<evidence type="ECO:0000256" key="13">
    <source>
        <dbReference type="ARBA" id="ARBA00023136"/>
    </source>
</evidence>
<organism evidence="20 21">
    <name type="scientific">Artemisia annua</name>
    <name type="common">Sweet wormwood</name>
    <dbReference type="NCBI Taxonomy" id="35608"/>
    <lineage>
        <taxon>Eukaryota</taxon>
        <taxon>Viridiplantae</taxon>
        <taxon>Streptophyta</taxon>
        <taxon>Embryophyta</taxon>
        <taxon>Tracheophyta</taxon>
        <taxon>Spermatophyta</taxon>
        <taxon>Magnoliopsida</taxon>
        <taxon>eudicotyledons</taxon>
        <taxon>Gunneridae</taxon>
        <taxon>Pentapetalae</taxon>
        <taxon>asterids</taxon>
        <taxon>campanulids</taxon>
        <taxon>Asterales</taxon>
        <taxon>Asteraceae</taxon>
        <taxon>Asteroideae</taxon>
        <taxon>Anthemideae</taxon>
        <taxon>Artemisiinae</taxon>
        <taxon>Artemisia</taxon>
    </lineage>
</organism>
<dbReference type="GO" id="GO:0005886">
    <property type="term" value="C:plasma membrane"/>
    <property type="evidence" value="ECO:0007669"/>
    <property type="project" value="UniProtKB-SubCell"/>
</dbReference>
<dbReference type="SUPFAM" id="SSF56112">
    <property type="entry name" value="Protein kinase-like (PK-like)"/>
    <property type="match status" value="3"/>
</dbReference>
<evidence type="ECO:0000256" key="7">
    <source>
        <dbReference type="ARBA" id="ARBA00022692"/>
    </source>
</evidence>
<dbReference type="SMART" id="SM00220">
    <property type="entry name" value="S_TKc"/>
    <property type="match status" value="2"/>
</dbReference>
<dbReference type="PANTHER" id="PTHR27003">
    <property type="entry name" value="OS07G0166700 PROTEIN"/>
    <property type="match status" value="1"/>
</dbReference>
<dbReference type="OrthoDB" id="4062651at2759"/>
<dbReference type="GO" id="GO:0009506">
    <property type="term" value="C:plasmodesma"/>
    <property type="evidence" value="ECO:0007669"/>
    <property type="project" value="TreeGrafter"/>
</dbReference>
<keyword evidence="5" id="KW-0723">Serine/threonine-protein kinase</keyword>
<dbReference type="PROSITE" id="PS50011">
    <property type="entry name" value="PROTEIN_KINASE_DOM"/>
    <property type="match status" value="3"/>
</dbReference>
<evidence type="ECO:0000256" key="11">
    <source>
        <dbReference type="ARBA" id="ARBA00022840"/>
    </source>
</evidence>
<feature type="binding site" evidence="17">
    <location>
        <position position="71"/>
    </location>
    <ligand>
        <name>ATP</name>
        <dbReference type="ChEBI" id="CHEBI:30616"/>
    </ligand>
</feature>
<dbReference type="FunFam" id="1.10.510.10:FF:000240">
    <property type="entry name" value="Lectin-domain containing receptor kinase A4.3"/>
    <property type="match status" value="1"/>
</dbReference>
<dbReference type="InterPro" id="IPR011009">
    <property type="entry name" value="Kinase-like_dom_sf"/>
</dbReference>
<reference evidence="20 21" key="1">
    <citation type="journal article" date="2018" name="Mol. Plant">
        <title>The genome of Artemisia annua provides insight into the evolution of Asteraceae family and artemisinin biosynthesis.</title>
        <authorList>
            <person name="Shen Q."/>
            <person name="Zhang L."/>
            <person name="Liao Z."/>
            <person name="Wang S."/>
            <person name="Yan T."/>
            <person name="Shi P."/>
            <person name="Liu M."/>
            <person name="Fu X."/>
            <person name="Pan Q."/>
            <person name="Wang Y."/>
            <person name="Lv Z."/>
            <person name="Lu X."/>
            <person name="Zhang F."/>
            <person name="Jiang W."/>
            <person name="Ma Y."/>
            <person name="Chen M."/>
            <person name="Hao X."/>
            <person name="Li L."/>
            <person name="Tang Y."/>
            <person name="Lv G."/>
            <person name="Zhou Y."/>
            <person name="Sun X."/>
            <person name="Brodelius P.E."/>
            <person name="Rose J.K.C."/>
            <person name="Tang K."/>
        </authorList>
    </citation>
    <scope>NUCLEOTIDE SEQUENCE [LARGE SCALE GENOMIC DNA]</scope>
    <source>
        <strain evidence="21">cv. Huhao1</strain>
        <tissue evidence="20">Leaf</tissue>
    </source>
</reference>
<dbReference type="FunFam" id="1.10.510.10:FF:000468">
    <property type="entry name" value="PTI1-like tyrosine-protein kinase 3"/>
    <property type="match status" value="1"/>
</dbReference>
<dbReference type="Pfam" id="PF07714">
    <property type="entry name" value="PK_Tyr_Ser-Thr"/>
    <property type="match status" value="2"/>
</dbReference>
<evidence type="ECO:0000313" key="20">
    <source>
        <dbReference type="EMBL" id="PWA38521.1"/>
    </source>
</evidence>
<evidence type="ECO:0000256" key="16">
    <source>
        <dbReference type="ARBA" id="ARBA00023180"/>
    </source>
</evidence>
<evidence type="ECO:0000256" key="10">
    <source>
        <dbReference type="ARBA" id="ARBA00022777"/>
    </source>
</evidence>
<dbReference type="InterPro" id="IPR001245">
    <property type="entry name" value="Ser-Thr/Tyr_kinase_cat_dom"/>
</dbReference>
<feature type="region of interest" description="Disordered" evidence="18">
    <location>
        <begin position="324"/>
        <end position="359"/>
    </location>
</feature>
<feature type="compositionally biased region" description="Polar residues" evidence="18">
    <location>
        <begin position="326"/>
        <end position="336"/>
    </location>
</feature>
<dbReference type="GO" id="GO:0005524">
    <property type="term" value="F:ATP binding"/>
    <property type="evidence" value="ECO:0007669"/>
    <property type="project" value="UniProtKB-UniRule"/>
</dbReference>
<evidence type="ECO:0000313" key="21">
    <source>
        <dbReference type="Proteomes" id="UP000245207"/>
    </source>
</evidence>
<keyword evidence="14" id="KW-1015">Disulfide bond</keyword>
<evidence type="ECO:0000256" key="12">
    <source>
        <dbReference type="ARBA" id="ARBA00022989"/>
    </source>
</evidence>
<evidence type="ECO:0000256" key="17">
    <source>
        <dbReference type="PROSITE-ProRule" id="PRU10141"/>
    </source>
</evidence>
<evidence type="ECO:0000256" key="9">
    <source>
        <dbReference type="ARBA" id="ARBA00022741"/>
    </source>
</evidence>
<evidence type="ECO:0000256" key="5">
    <source>
        <dbReference type="ARBA" id="ARBA00022527"/>
    </source>
</evidence>
<keyword evidence="21" id="KW-1185">Reference proteome</keyword>
<comment type="similarity">
    <text evidence="2">In the N-terminal section; belongs to the leguminous lectin family.</text>
</comment>
<evidence type="ECO:0000256" key="15">
    <source>
        <dbReference type="ARBA" id="ARBA00023170"/>
    </source>
</evidence>
<keyword evidence="10 20" id="KW-0418">Kinase</keyword>
<evidence type="ECO:0000256" key="4">
    <source>
        <dbReference type="ARBA" id="ARBA00022475"/>
    </source>
</evidence>
<dbReference type="Gene3D" id="1.10.510.10">
    <property type="entry name" value="Transferase(Phosphotransferase) domain 1"/>
    <property type="match status" value="3"/>
</dbReference>
<feature type="compositionally biased region" description="Polar residues" evidence="18">
    <location>
        <begin position="344"/>
        <end position="359"/>
    </location>
</feature>
<dbReference type="InterPro" id="IPR045272">
    <property type="entry name" value="ANXUR1/2-like"/>
</dbReference>
<dbReference type="EMBL" id="PKPP01015543">
    <property type="protein sequence ID" value="PWA38521.1"/>
    <property type="molecule type" value="Genomic_DNA"/>
</dbReference>
<dbReference type="Gene3D" id="3.30.200.20">
    <property type="entry name" value="Phosphorylase Kinase, domain 1"/>
    <property type="match status" value="4"/>
</dbReference>
<evidence type="ECO:0000256" key="14">
    <source>
        <dbReference type="ARBA" id="ARBA00023157"/>
    </source>
</evidence>
<keyword evidence="9 17" id="KW-0547">Nucleotide-binding</keyword>